<dbReference type="eggNOG" id="COG0664">
    <property type="taxonomic scope" value="Bacteria"/>
</dbReference>
<organism evidence="2 3">
    <name type="scientific">Flavobacterium subsaxonicum WB 4.1-42 = DSM 21790</name>
    <dbReference type="NCBI Taxonomy" id="1121898"/>
    <lineage>
        <taxon>Bacteria</taxon>
        <taxon>Pseudomonadati</taxon>
        <taxon>Bacteroidota</taxon>
        <taxon>Flavobacteriia</taxon>
        <taxon>Flavobacteriales</taxon>
        <taxon>Flavobacteriaceae</taxon>
        <taxon>Flavobacterium</taxon>
    </lineage>
</organism>
<name>A0A0A2MMR5_9FLAO</name>
<comment type="caution">
    <text evidence="2">The sequence shown here is derived from an EMBL/GenBank/DDBJ whole genome shotgun (WGS) entry which is preliminary data.</text>
</comment>
<feature type="domain" description="Cyclic nucleotide-binding" evidence="1">
    <location>
        <begin position="33"/>
        <end position="117"/>
    </location>
</feature>
<dbReference type="SUPFAM" id="SSF51206">
    <property type="entry name" value="cAMP-binding domain-like"/>
    <property type="match status" value="1"/>
</dbReference>
<gene>
    <name evidence="2" type="ORF">Q766_06435</name>
</gene>
<dbReference type="InterPro" id="IPR014710">
    <property type="entry name" value="RmlC-like_jellyroll"/>
</dbReference>
<dbReference type="STRING" id="1121898.GCA_000422725_00361"/>
<dbReference type="Proteomes" id="UP000030111">
    <property type="component" value="Unassembled WGS sequence"/>
</dbReference>
<dbReference type="InterPro" id="IPR018490">
    <property type="entry name" value="cNMP-bd_dom_sf"/>
</dbReference>
<dbReference type="EMBL" id="JRLY01000004">
    <property type="protein sequence ID" value="KGO93599.1"/>
    <property type="molecule type" value="Genomic_DNA"/>
</dbReference>
<dbReference type="AlphaFoldDB" id="A0A0A2MMR5"/>
<sequence length="190" mass="22050">MEYAAFLRSHFEELITISDKEFEIAQSFFRALKLPKKESIIKIGQKVTSEYLVVQGCLKSSAYDEKGKEYIIQFAQENWWVSDYPAYALQSSSELDIQAVEDSFVLELTIENRKKLCDAIPQVHTFFERKTFGGYVGSQKRVLSLLRNSAKEKYDLLLAQYPELFQRLPQKVIAQYLGITRETLSRLGRK</sequence>
<dbReference type="RefSeq" id="WP_026991822.1">
    <property type="nucleotide sequence ID" value="NZ_JRLY01000004.1"/>
</dbReference>
<proteinExistence type="predicted"/>
<evidence type="ECO:0000313" key="2">
    <source>
        <dbReference type="EMBL" id="KGO93599.1"/>
    </source>
</evidence>
<accession>A0A0A2MMR5</accession>
<evidence type="ECO:0000313" key="3">
    <source>
        <dbReference type="Proteomes" id="UP000030111"/>
    </source>
</evidence>
<evidence type="ECO:0000259" key="1">
    <source>
        <dbReference type="Pfam" id="PF00027"/>
    </source>
</evidence>
<protein>
    <recommendedName>
        <fullName evidence="1">Cyclic nucleotide-binding domain-containing protein</fullName>
    </recommendedName>
</protein>
<dbReference type="InterPro" id="IPR000595">
    <property type="entry name" value="cNMP-bd_dom"/>
</dbReference>
<dbReference type="Pfam" id="PF00027">
    <property type="entry name" value="cNMP_binding"/>
    <property type="match status" value="1"/>
</dbReference>
<dbReference type="Gene3D" id="2.60.120.10">
    <property type="entry name" value="Jelly Rolls"/>
    <property type="match status" value="1"/>
</dbReference>
<reference evidence="2 3" key="1">
    <citation type="submission" date="2013-09" db="EMBL/GenBank/DDBJ databases">
        <authorList>
            <person name="Zeng Z."/>
            <person name="Chen C."/>
        </authorList>
    </citation>
    <scope>NUCLEOTIDE SEQUENCE [LARGE SCALE GENOMIC DNA]</scope>
    <source>
        <strain evidence="2 3">WB 4.1-42</strain>
    </source>
</reference>
<keyword evidence="3" id="KW-1185">Reference proteome</keyword>
<dbReference type="OrthoDB" id="1092431at2"/>